<dbReference type="RefSeq" id="WP_059351857.1">
    <property type="nucleotide sequence ID" value="NZ_LDYG01000050.1"/>
</dbReference>
<dbReference type="EMBL" id="LDYG01000050">
    <property type="protein sequence ID" value="KUP04470.1"/>
    <property type="molecule type" value="Genomic_DNA"/>
</dbReference>
<dbReference type="PATRIC" id="fig|1150625.3.peg.3194"/>
<sequence>MAELQNCPNCGKLYVHNIFRDVCENCFRAEEKLYDTVSTYLRKRENRTAHIDTVVEQTGVEKALLFKWVKKGRLNLRHFPNLGYPCERCSRVIKEGKVCDECQTSIKTELETIEKINEVKKANHSAERTYKTINTRR</sequence>
<dbReference type="OrthoDB" id="1739831at2"/>
<proteinExistence type="predicted"/>
<organism evidence="1 2">
    <name type="scientific">Bacillus coahuilensis p1.1.43</name>
    <dbReference type="NCBI Taxonomy" id="1150625"/>
    <lineage>
        <taxon>Bacteria</taxon>
        <taxon>Bacillati</taxon>
        <taxon>Bacillota</taxon>
        <taxon>Bacilli</taxon>
        <taxon>Bacillales</taxon>
        <taxon>Bacillaceae</taxon>
        <taxon>Bacillus</taxon>
    </lineage>
</organism>
<reference evidence="1 2" key="1">
    <citation type="journal article" date="2016" name="Front. Microbiol.">
        <title>Microevolution Analysis of Bacillus coahuilensis Unveils Differences in Phosphorus Acquisition Strategies and Their Regulation.</title>
        <authorList>
            <person name="Gomez-Lunar Z."/>
            <person name="Hernandez-Gonzalez I."/>
            <person name="Rodriguez-Torres M.D."/>
            <person name="Souza V."/>
            <person name="Olmedo-Alvarez G."/>
        </authorList>
    </citation>
    <scope>NUCLEOTIDE SEQUENCE [LARGE SCALE GENOMIC DNA]</scope>
    <source>
        <strain evidence="2">p1.1.43</strain>
    </source>
</reference>
<evidence type="ECO:0000313" key="2">
    <source>
        <dbReference type="Proteomes" id="UP000074108"/>
    </source>
</evidence>
<comment type="caution">
    <text evidence="1">The sequence shown here is derived from an EMBL/GenBank/DDBJ whole genome shotgun (WGS) entry which is preliminary data.</text>
</comment>
<dbReference type="NCBIfam" id="TIGR03826">
    <property type="entry name" value="YvyF"/>
    <property type="match status" value="1"/>
</dbReference>
<keyword evidence="2" id="KW-1185">Reference proteome</keyword>
<protein>
    <submittedName>
        <fullName evidence="1">Membrane protein</fullName>
    </submittedName>
</protein>
<dbReference type="AlphaFoldDB" id="A0A147K4S3"/>
<dbReference type="InterPro" id="IPR022258">
    <property type="entry name" value="Flagellar_operon_YvyF"/>
</dbReference>
<name>A0A147K4S3_9BACI</name>
<gene>
    <name evidence="1" type="ORF">Q75_15315</name>
</gene>
<dbReference type="STRING" id="1150625.Q75_15315"/>
<dbReference type="Proteomes" id="UP000074108">
    <property type="component" value="Unassembled WGS sequence"/>
</dbReference>
<evidence type="ECO:0000313" key="1">
    <source>
        <dbReference type="EMBL" id="KUP04470.1"/>
    </source>
</evidence>
<accession>A0A147K4S3</accession>